<evidence type="ECO:0000259" key="15">
    <source>
        <dbReference type="PROSITE" id="PS50184"/>
    </source>
</evidence>
<dbReference type="Pfam" id="PF00754">
    <property type="entry name" value="F5_F8_type_C"/>
    <property type="match status" value="2"/>
</dbReference>
<dbReference type="InterPro" id="IPR008979">
    <property type="entry name" value="Galactose-bd-like_sf"/>
</dbReference>
<dbReference type="InterPro" id="IPR014853">
    <property type="entry name" value="VWF/SSPO/ZAN-like_Cys-rich_dom"/>
</dbReference>
<evidence type="ECO:0000256" key="10">
    <source>
        <dbReference type="PROSITE-ProRule" id="PRU00076"/>
    </source>
</evidence>
<dbReference type="SUPFAM" id="SSF57196">
    <property type="entry name" value="EGF/Laminin"/>
    <property type="match status" value="1"/>
</dbReference>
<feature type="disulfide bond" evidence="10">
    <location>
        <begin position="162"/>
        <end position="171"/>
    </location>
</feature>
<feature type="disulfide bond" evidence="10">
    <location>
        <begin position="258"/>
        <end position="267"/>
    </location>
</feature>
<dbReference type="Gene3D" id="6.20.200.20">
    <property type="match status" value="1"/>
</dbReference>
<feature type="domain" description="VWFD" evidence="17">
    <location>
        <begin position="796"/>
        <end position="977"/>
    </location>
</feature>
<protein>
    <recommendedName>
        <fullName evidence="20">Hemocytin</fullName>
    </recommendedName>
</protein>
<feature type="disulfide bond" evidence="10">
    <location>
        <begin position="144"/>
        <end position="154"/>
    </location>
</feature>
<dbReference type="PROSITE" id="PS00022">
    <property type="entry name" value="EGF_1"/>
    <property type="match status" value="2"/>
</dbReference>
<feature type="domain" description="F5/8 type C" evidence="13">
    <location>
        <begin position="2191"/>
        <end position="2332"/>
    </location>
</feature>
<feature type="domain" description="EGF-like" evidence="14">
    <location>
        <begin position="237"/>
        <end position="268"/>
    </location>
</feature>
<dbReference type="Pfam" id="PF08742">
    <property type="entry name" value="C8"/>
    <property type="match status" value="5"/>
</dbReference>
<dbReference type="InterPro" id="IPR002557">
    <property type="entry name" value="Chitin-bd_dom"/>
</dbReference>
<dbReference type="SUPFAM" id="SSF57625">
    <property type="entry name" value="Invertebrate chitin-binding proteins"/>
    <property type="match status" value="1"/>
</dbReference>
<dbReference type="GO" id="GO:0031012">
    <property type="term" value="C:extracellular matrix"/>
    <property type="evidence" value="ECO:0007669"/>
    <property type="project" value="TreeGrafter"/>
</dbReference>
<dbReference type="PROSITE" id="PS50026">
    <property type="entry name" value="EGF_3"/>
    <property type="match status" value="2"/>
</dbReference>
<dbReference type="PROSITE" id="PS01185">
    <property type="entry name" value="CTCK_1"/>
    <property type="match status" value="1"/>
</dbReference>
<feature type="disulfide bond" evidence="9">
    <location>
        <begin position="3896"/>
        <end position="3950"/>
    </location>
</feature>
<dbReference type="GO" id="GO:0008061">
    <property type="term" value="F:chitin binding"/>
    <property type="evidence" value="ECO:0007669"/>
    <property type="project" value="InterPro"/>
</dbReference>
<evidence type="ECO:0000259" key="16">
    <source>
        <dbReference type="PROSITE" id="PS50940"/>
    </source>
</evidence>
<dbReference type="PROSITE" id="PS50184">
    <property type="entry name" value="VWFC_2"/>
    <property type="match status" value="1"/>
</dbReference>
<evidence type="ECO:0000256" key="1">
    <source>
        <dbReference type="ARBA" id="ARBA00004239"/>
    </source>
</evidence>
<name>A0AAV7I9U8_COTGL</name>
<dbReference type="SUPFAM" id="SSF57603">
    <property type="entry name" value="FnI-like domain"/>
    <property type="match status" value="2"/>
</dbReference>
<dbReference type="PROSITE" id="PS01225">
    <property type="entry name" value="CTCK_2"/>
    <property type="match status" value="1"/>
</dbReference>
<dbReference type="InterPro" id="IPR002172">
    <property type="entry name" value="LDrepeatLR_classA_rpt"/>
</dbReference>
<dbReference type="SUPFAM" id="SSF49785">
    <property type="entry name" value="Galactose-binding domain-like"/>
    <property type="match status" value="2"/>
</dbReference>
<dbReference type="Pfam" id="PF00094">
    <property type="entry name" value="VWD"/>
    <property type="match status" value="5"/>
</dbReference>
<accession>A0AAV7I9U8</accession>
<evidence type="ECO:0000256" key="4">
    <source>
        <dbReference type="ARBA" id="ARBA00022690"/>
    </source>
</evidence>
<feature type="domain" description="CTCK" evidence="12">
    <location>
        <begin position="3896"/>
        <end position="3956"/>
    </location>
</feature>
<comment type="similarity">
    <text evidence="2">Belongs to the serine protease inhibitor-like (TIL domain-containing) family.</text>
</comment>
<feature type="disulfide bond" evidence="9">
    <location>
        <begin position="3900"/>
        <end position="3952"/>
    </location>
</feature>
<feature type="domain" description="VWFD" evidence="17">
    <location>
        <begin position="2649"/>
        <end position="2824"/>
    </location>
</feature>
<evidence type="ECO:0000256" key="9">
    <source>
        <dbReference type="PROSITE-ProRule" id="PRU00039"/>
    </source>
</evidence>
<evidence type="ECO:0000256" key="5">
    <source>
        <dbReference type="ARBA" id="ARBA00022737"/>
    </source>
</evidence>
<evidence type="ECO:0000256" key="8">
    <source>
        <dbReference type="ARBA" id="ARBA00023180"/>
    </source>
</evidence>
<feature type="disulfide bond" evidence="10">
    <location>
        <begin position="240"/>
        <end position="250"/>
    </location>
</feature>
<dbReference type="SMART" id="SM00214">
    <property type="entry name" value="VWC"/>
    <property type="match status" value="5"/>
</dbReference>
<dbReference type="EMBL" id="JAHXZJ010001864">
    <property type="protein sequence ID" value="KAH0549150.1"/>
    <property type="molecule type" value="Genomic_DNA"/>
</dbReference>
<dbReference type="SMART" id="SM00231">
    <property type="entry name" value="FA58C"/>
    <property type="match status" value="2"/>
</dbReference>
<feature type="domain" description="VWFD" evidence="17">
    <location>
        <begin position="2975"/>
        <end position="3162"/>
    </location>
</feature>
<evidence type="ECO:0000313" key="19">
    <source>
        <dbReference type="Proteomes" id="UP000826195"/>
    </source>
</evidence>
<dbReference type="SMART" id="SM00494">
    <property type="entry name" value="ChtBD2"/>
    <property type="match status" value="1"/>
</dbReference>
<evidence type="ECO:0000256" key="2">
    <source>
        <dbReference type="ARBA" id="ARBA00007611"/>
    </source>
</evidence>
<feature type="region of interest" description="Disordered" evidence="11">
    <location>
        <begin position="2550"/>
        <end position="2575"/>
    </location>
</feature>
<dbReference type="Pfam" id="PF01826">
    <property type="entry name" value="TIL"/>
    <property type="match status" value="5"/>
</dbReference>
<keyword evidence="6" id="KW-0722">Serine protease inhibitor</keyword>
<feature type="domain" description="VWFC" evidence="15">
    <location>
        <begin position="3306"/>
        <end position="3374"/>
    </location>
</feature>
<evidence type="ECO:0000256" key="7">
    <source>
        <dbReference type="ARBA" id="ARBA00023157"/>
    </source>
</evidence>
<feature type="compositionally biased region" description="Gly residues" evidence="11">
    <location>
        <begin position="2550"/>
        <end position="2563"/>
    </location>
</feature>
<dbReference type="PROSITE" id="PS50022">
    <property type="entry name" value="FA58C_3"/>
    <property type="match status" value="2"/>
</dbReference>
<keyword evidence="4" id="KW-0646">Protease inhibitor</keyword>
<evidence type="ECO:0000256" key="3">
    <source>
        <dbReference type="ARBA" id="ARBA00009456"/>
    </source>
</evidence>
<dbReference type="InterPro" id="IPR036084">
    <property type="entry name" value="Ser_inhib-like_sf"/>
</dbReference>
<dbReference type="InterPro" id="IPR006207">
    <property type="entry name" value="Cys_knot_C"/>
</dbReference>
<keyword evidence="19" id="KW-1185">Reference proteome</keyword>
<dbReference type="InterPro" id="IPR000742">
    <property type="entry name" value="EGF"/>
</dbReference>
<dbReference type="GO" id="GO:0005615">
    <property type="term" value="C:extracellular space"/>
    <property type="evidence" value="ECO:0007669"/>
    <property type="project" value="TreeGrafter"/>
</dbReference>
<dbReference type="PROSITE" id="PS51233">
    <property type="entry name" value="VWFD"/>
    <property type="match status" value="5"/>
</dbReference>
<dbReference type="Gene3D" id="2.10.25.10">
    <property type="entry name" value="Laminin"/>
    <property type="match status" value="7"/>
</dbReference>
<dbReference type="Pfam" id="PF23244">
    <property type="entry name" value="VWF"/>
    <property type="match status" value="1"/>
</dbReference>
<dbReference type="InterPro" id="IPR001007">
    <property type="entry name" value="VWF_dom"/>
</dbReference>
<dbReference type="CDD" id="cd00057">
    <property type="entry name" value="FA58C"/>
    <property type="match status" value="2"/>
</dbReference>
<dbReference type="GO" id="GO:0007399">
    <property type="term" value="P:nervous system development"/>
    <property type="evidence" value="ECO:0007669"/>
    <property type="project" value="UniProtKB-ARBA"/>
</dbReference>
<dbReference type="InterPro" id="IPR001846">
    <property type="entry name" value="VWF_type-D"/>
</dbReference>
<keyword evidence="7 10" id="KW-1015">Disulfide bond</keyword>
<dbReference type="SMART" id="SM00041">
    <property type="entry name" value="CT"/>
    <property type="match status" value="1"/>
</dbReference>
<proteinExistence type="inferred from homology"/>
<dbReference type="CDD" id="cd19941">
    <property type="entry name" value="TIL"/>
    <property type="match status" value="6"/>
</dbReference>
<keyword evidence="10" id="KW-0245">EGF-like domain</keyword>
<dbReference type="GO" id="GO:0004867">
    <property type="term" value="F:serine-type endopeptidase inhibitor activity"/>
    <property type="evidence" value="ECO:0007669"/>
    <property type="project" value="UniProtKB-KW"/>
</dbReference>
<dbReference type="Proteomes" id="UP000826195">
    <property type="component" value="Unassembled WGS sequence"/>
</dbReference>
<dbReference type="InterPro" id="IPR050780">
    <property type="entry name" value="Mucin_vWF_Thrombospondin_sf"/>
</dbReference>
<feature type="domain" description="F5/8 type C" evidence="13">
    <location>
        <begin position="1995"/>
        <end position="2150"/>
    </location>
</feature>
<evidence type="ECO:0000259" key="17">
    <source>
        <dbReference type="PROSITE" id="PS51233"/>
    </source>
</evidence>
<dbReference type="PANTHER" id="PTHR11339">
    <property type="entry name" value="EXTRACELLULAR MATRIX GLYCOPROTEIN RELATED"/>
    <property type="match status" value="1"/>
</dbReference>
<dbReference type="Gene3D" id="2.10.70.10">
    <property type="entry name" value="Complement Module, domain 1"/>
    <property type="match status" value="1"/>
</dbReference>
<dbReference type="PROSITE" id="PS50940">
    <property type="entry name" value="CHIT_BIND_II"/>
    <property type="match status" value="1"/>
</dbReference>
<dbReference type="SMART" id="SM00832">
    <property type="entry name" value="C8"/>
    <property type="match status" value="5"/>
</dbReference>
<evidence type="ECO:0008006" key="20">
    <source>
        <dbReference type="Google" id="ProtNLM"/>
    </source>
</evidence>
<dbReference type="Gene3D" id="2.60.120.260">
    <property type="entry name" value="Galactose-binding domain-like"/>
    <property type="match status" value="2"/>
</dbReference>
<sequence length="3970" mass="443172">MSQFIEISSESQPSYRCYRCLKFIKDRAAGFSGVPERQFGKKNEYKSALADDSYISKIDTYYSNTIIKSESIESTNYNGGCIEHPPAPIYGTIECSTIKGCRANCNPNYQFPNGETQLIVTCNQNEWQIIGTEWNTIPHCEPICLPQCYNNGICVAPNECRCPENFSGPQCQYEIKPCLNLPAPVLGARRHCNSKTCTITCMNNFTFPDGSSITNLICRDGNWIPTRTEWVSIPDCKPTCSPACENGGICLTLNTCQCPQDFRGPQCQYSADACTPQKLGFNGGYHCRGEADYFACTLNCPEEVEFSFAPAAEYICTYEKGVFEPQPIPQCKNGPDYQIVPIGSSKNSFFKITNHSWIIEDTSMSQSSYRNELRNFMNFEGNGKLTLKTKGVKTGHVSIESINKKYQDQISHTHSTIDQNSLVIEEKKPESKTCFSWGGVHYKTFDGAIYSFESNCAHTLIQETQYGTFTITIQNHPDCYNGGTCSRITRFFLQGKEFILLLNEDGLPTFRTVKKVLPIPAQLSGVRVEMSAHFVIVNLDTVGASLKWDGGLFVQIKASESLWNKTAGLCGRMNGYPEDDKTGKDYSHSKNTAAFASTWKVLNIGESCDENPRTQHSCDLAYDLTMEAEEFCSTLFSDTKFQACSKIVDLAKLQSTCQWDYCACKKNNRKQCACDTMSVYIRQCFHDHVIDSVAWRREETCPMTCTGGKVYKSCGPKSQPTCSNDIVEHKENNECEEGCFCPEGTVLLEGKCISVEECPCTLRGKFFPPGTTIPKECNTCTCSAGKWICTSVTCSARCSAVGDPHYVTFDGKHYDFMGQCNYYLLKGDNYSIETENIACAGAISEAMGLSRSSMDETSCTKSVTIRWNEILIKLKQNNQVLINGEDITKLPVMLSGVKIKIASSIFIVVNVPNGLEIWWDGISRVYVNAPADFRGKTKGLCGTFTANQKDDFLTPIGDVEDSVIPFANKWKTSEQCTDMPMKDFRHPCDINPERLTTAEKHCSKLLSDLFSSCHWHVDPNLFYEDCKYDMCACEAEIERCLCPTLSAYAKECAVAGVKLLWRTEIEECQLHCPAGQEYQICGNSCTRSCSDISFDQDCRQECVEGCNCPEGQTLNALGQCIPIGECPCQYNGMEFNAGYQEVRPGRQGQDLCTCARGNWACQLATTEDIEKYPAAIDLKTVCTASKNLEVTTCEPAEPRTCRNMHEPIKQTPAICHAGCTCKSGYVLDSSSGVCVEEEKCPCYHGSKSYKEGSVMQEDCNTCKCERGAWKCSDRICPGVCSAWGDSHFKTFDDKTYDFQGVCDYVFTKASFGKDEMFEISLQNVPCGSTGVSCSKSVTLKVGNGNNQEIITLTRDKSIPNDSFKRLAIRHAGLFVFVDVPDLGLVLQWDKGTRVYVKLDPKWKGRTKGLCGDYNNNSEDDFKTPSGGISEVSAGIFANSWKKDNYCPEPKDITDTCDRHPERKLWAIQKCGVLKSSIFQPCHSEVDIEPFVQRCIFDTCGCDGGGDCECLCTALAAYAQECNRKSIPIKWRSQDLCPMQCDESCSSYSPCLSTCPQETCDSLTFTNVSKLCVQDTCVEGCLTKSCPEGEVYRNSTLKECVPKALCKPLCLEIEGVIYYEGDKVSSDACQTCFCSRGKIICNGAPCVSSSIEPSTVPMEQSEKCVDGWTAWINTYTPKKTANAAIKGKKSKPAVDTEPLPSMITLLGVNSTRCSKEHMVDIRCRTVNGHKTPKETGLNVECSLERGLYCQSEDKVPCEDFEISVLCRCSEETTATPELSSTTSSTLITEDCDVNHPNQAHPSDCHAFYQCLPSGHLVKKTCGVDMMYNPVMQICDWPNNVMKLRPDCGQITTKSPQCKEGERWDECAIQCSKTCEYYRYILTEKNLCSDDKECIPGCVNDENICPPHKFWRDSHSCVEEADCPCKSHDGKVVKPGAVIAESECERCQCLRNYYTCDKSYCTTTPPSLPTSPTTQAATTIEDHTIITVNTVSPAEPCVSKQYRSLLDTNKIDKQVIFNASSIAGIHYKPEFAKLKSSHTKSVAFKSWQPEFMDSEQWIEIKFPRLEPIYGIVMQGNPGENKYVTSYKVLFSQNGETFSFIQNQNKPQIFQGPIDSSTPVKQFFSEPIEAKIIRINPQTWHHGIAIRLDLLGCQDHVTTQTTYETTVASTTKLYETIPTTVSPIVEEIINNPVCDDAMGLDSGVMVEEQVIASSTLDNLVPNIRLSSPGIWQAALDNPNQFVQFDFLDNRNLTGVETKGADNIWTTAYKVFYGDNERQWLPVLNSEGTDKIFLGNFDDQSSKINYFEKPIRSRYLKIQPIKWHEHVGLKAEIHGCYEPYDDKKVISLPIKKLESKCNVCHSMFENLAELDCKCNGSLWWNGETCVEKQLCPCVVEHLPYSVGSTFETSDCQKCLCAMGGVPDCQPKICEPCDEPNMRSIVTELCGCVCRPCPDDMVLCPTSKICIKKSSWCDGVKDCLDDETNCKGKLPEPTSTHTSQTQTEMNYTTVEIKKVTKLQCEKPVCPEGYKLASLKKPSPTKSTYSPIKGGVKGRITGGVKGGVKGGAGRQRPIKEPRKNDSLKFNDSKSIEMECEQFSCKPTRPPPIFNKEIQEVPCPKVKCPSNYRVIYEPLSMYTPVACPKYICKPPPPVEVVCNVTGRTFNTFDNLEYKYEICNHILAREMYQNNWFITLEKHCDKRNQPCIQVLVINVDSNTILLYPDMHVDIDQYTFTPKQVNRLHDRRGTFKISRIGNIIHFISTKYGFWVIWDQNSNIKIGITTMLAHHVDGLCGFFDGLMKNDRQKPDGSQAISSKDFGDSWVMDGTPECEHQNCPRYVLEEARNICNSVTDRSFAVCKNVIAVDKWISRCLESTCMCINGNMTSEECRCRALNSFASECQAADTNIDLSTWRNIHNCVINCPAPFVYKDCFRNKCETSCDNLQEIEPCPLMEGVCFSGCFCPDGTVRKGDICIPPSECRDCVCNGFGNANFVNFNKKNFTFTGNCTYVLSQDISKSNNEIGPGDHTYEILMTNVPCDRGVCTESLSVFYKGHYIQIEQMLHSKDFILTVDGESIESLPYKNSWMSFERVGNYDVVFLISAIQLGITSYRNNFAFTITLPSHIFGGATEGLCGNCNLNDEEDFKKANGEYTNNIDEFGSSWLAVGIPHARFLSAEDCTSQPIKKCTPPPANNDPCAIMANPELFGQCHNLVDPTPFIHSCYDTHCENGNICGDIEAYARNCRDVGLCPSWRTNDMCPYSCPMHLEYHACGPSCLETCETLNDVNTRQCSQEITEGCFCPKNHVLHNDTCVPEKLCFICDNEGHVEGDVWHPDKCTTCSCKNKVVNCQTTECPVLETICQDNYTPVEVPGHDGECCLKYLCVPVPTIPPTCVEPQQLECGYGQVMKLITDPDGCQKIICQCMTPEECISLIGTVSPEVEKENIQPGFVQEMDMTGCCPRPVLACKLETCPTPKNCSRYYNSIKLKEAPGACCPTYECEPPKDLCLYNVINSNDVTNENLIAKKVGETWKDGPCVSCVCEKSSDELPKPSCLTTECPNIHSNPDFDDFVLEEKVLIGQCCPRVERVACRNHDIIYNVGQEWYLNPSDTCVIVKCENTTTGVRKTTINQECNTACDKGYEYNPSKDKGVKCCGECVAVACVVNGTLKNIGEQWYSEDFCTNYECISDNRDLRVKELTTQCEILNSQEEELYEIEEEKIFGQCCPKYTRTGCRSDGKVYRPSSTWKNSADSCITEICAVGAEKIELQRTVQNCNTSCEFGWEYQSPEEGQCCGRCIPAFCVVDGILYNPDSVWYSEDNCTTYECQFNEGQMVISTSSRVCPDVFKCPLKDIYNDGCCNACNMTTLDLQKTCMAEVLELDTTIGIISEKRGKHGICRNVAPIDGLTECHGICESSTHYNPVSWVQETNCQCCQPIELKELIVNIVCEDGKLFLKRIQVPTACACNGCKAMKHIKGHKPGVKG</sequence>
<evidence type="ECO:0000256" key="11">
    <source>
        <dbReference type="SAM" id="MobiDB-lite"/>
    </source>
</evidence>
<dbReference type="SMART" id="SM00216">
    <property type="entry name" value="VWD"/>
    <property type="match status" value="5"/>
</dbReference>
<feature type="domain" description="EGF-like" evidence="14">
    <location>
        <begin position="141"/>
        <end position="172"/>
    </location>
</feature>
<feature type="domain" description="VWFD" evidence="17">
    <location>
        <begin position="432"/>
        <end position="609"/>
    </location>
</feature>
<dbReference type="SMART" id="SM00215">
    <property type="entry name" value="VWC_out"/>
    <property type="match status" value="4"/>
</dbReference>
<dbReference type="InterPro" id="IPR002919">
    <property type="entry name" value="TIL_dom"/>
</dbReference>
<keyword evidence="8" id="KW-0325">Glycoprotein</keyword>
<comment type="similarity">
    <text evidence="3">Belongs to the thrombospondin family.</text>
</comment>
<evidence type="ECO:0000259" key="12">
    <source>
        <dbReference type="PROSITE" id="PS01225"/>
    </source>
</evidence>
<dbReference type="PANTHER" id="PTHR11339:SF386">
    <property type="entry name" value="HEMOLECTIN, ISOFORM A"/>
    <property type="match status" value="1"/>
</dbReference>
<feature type="domain" description="VWFD" evidence="17">
    <location>
        <begin position="1278"/>
        <end position="1447"/>
    </location>
</feature>
<feature type="domain" description="Chitin-binding type-2" evidence="16">
    <location>
        <begin position="1787"/>
        <end position="1848"/>
    </location>
</feature>
<dbReference type="SMART" id="SM00181">
    <property type="entry name" value="EGF"/>
    <property type="match status" value="4"/>
</dbReference>
<evidence type="ECO:0000259" key="13">
    <source>
        <dbReference type="PROSITE" id="PS50022"/>
    </source>
</evidence>
<keyword evidence="5" id="KW-0677">Repeat</keyword>
<gene>
    <name evidence="18" type="ORF">KQX54_006569</name>
</gene>
<dbReference type="CDD" id="cd00112">
    <property type="entry name" value="LDLa"/>
    <property type="match status" value="1"/>
</dbReference>
<dbReference type="FunFam" id="2.10.25.10:FF:000055">
    <property type="entry name" value="alpha-tectorin isoform X1"/>
    <property type="match status" value="1"/>
</dbReference>
<dbReference type="PROSITE" id="PS01208">
    <property type="entry name" value="VWFC_1"/>
    <property type="match status" value="1"/>
</dbReference>
<dbReference type="SMART" id="SM00192">
    <property type="entry name" value="LDLa"/>
    <property type="match status" value="1"/>
</dbReference>
<evidence type="ECO:0000313" key="18">
    <source>
        <dbReference type="EMBL" id="KAH0549150.1"/>
    </source>
</evidence>
<reference evidence="18 19" key="1">
    <citation type="journal article" date="2021" name="J. Hered.">
        <title>A chromosome-level genome assembly of the parasitoid wasp, Cotesia glomerata (Hymenoptera: Braconidae).</title>
        <authorList>
            <person name="Pinto B.J."/>
            <person name="Weis J.J."/>
            <person name="Gamble T."/>
            <person name="Ode P.J."/>
            <person name="Paul R."/>
            <person name="Zaspel J.M."/>
        </authorList>
    </citation>
    <scope>NUCLEOTIDE SEQUENCE [LARGE SCALE GENOMIC DNA]</scope>
    <source>
        <strain evidence="18">CgM1</strain>
    </source>
</reference>
<comment type="caution">
    <text evidence="18">The sequence shown here is derived from an EMBL/GenBank/DDBJ whole genome shotgun (WGS) entry which is preliminary data.</text>
</comment>
<dbReference type="InterPro" id="IPR036508">
    <property type="entry name" value="Chitin-bd_dom_sf"/>
</dbReference>
<evidence type="ECO:0000259" key="14">
    <source>
        <dbReference type="PROSITE" id="PS50026"/>
    </source>
</evidence>
<organism evidence="18 19">
    <name type="scientific">Cotesia glomerata</name>
    <name type="common">Lepidopteran parasitic wasp</name>
    <name type="synonym">Apanteles glomeratus</name>
    <dbReference type="NCBI Taxonomy" id="32391"/>
    <lineage>
        <taxon>Eukaryota</taxon>
        <taxon>Metazoa</taxon>
        <taxon>Ecdysozoa</taxon>
        <taxon>Arthropoda</taxon>
        <taxon>Hexapoda</taxon>
        <taxon>Insecta</taxon>
        <taxon>Pterygota</taxon>
        <taxon>Neoptera</taxon>
        <taxon>Endopterygota</taxon>
        <taxon>Hymenoptera</taxon>
        <taxon>Apocrita</taxon>
        <taxon>Ichneumonoidea</taxon>
        <taxon>Braconidae</taxon>
        <taxon>Microgastrinae</taxon>
        <taxon>Cotesia</taxon>
    </lineage>
</organism>
<dbReference type="InterPro" id="IPR000421">
    <property type="entry name" value="FA58C"/>
</dbReference>
<evidence type="ECO:0000256" key="6">
    <source>
        <dbReference type="ARBA" id="ARBA00022900"/>
    </source>
</evidence>
<comment type="caution">
    <text evidence="10">Lacks conserved residue(s) required for the propagation of feature annotation.</text>
</comment>
<comment type="subcellular location">
    <subcellularLocation>
        <location evidence="1">Secreted</location>
        <location evidence="1">Extracellular space</location>
    </subcellularLocation>
</comment>
<dbReference type="SUPFAM" id="SSF57567">
    <property type="entry name" value="Serine protease inhibitors"/>
    <property type="match status" value="5"/>
</dbReference>